<proteinExistence type="predicted"/>
<reference evidence="1 2" key="1">
    <citation type="submission" date="2023-04" db="EMBL/GenBank/DDBJ databases">
        <title>A long-awaited taxogenomic arrangement of the family Halomonadaceae.</title>
        <authorList>
            <person name="De La Haba R."/>
            <person name="Chuvochina M."/>
            <person name="Wittouck S."/>
            <person name="Arahal D.R."/>
            <person name="Sanchez-Porro C."/>
            <person name="Hugenholtz P."/>
            <person name="Ventosa A."/>
        </authorList>
    </citation>
    <scope>NUCLEOTIDE SEQUENCE [LARGE SCALE GENOMIC DNA]</scope>
    <source>
        <strain evidence="1 2">DSM 22428</strain>
    </source>
</reference>
<dbReference type="InterPro" id="IPR013078">
    <property type="entry name" value="His_Pase_superF_clade-1"/>
</dbReference>
<protein>
    <submittedName>
        <fullName evidence="1">Histidine phosphatase family protein</fullName>
        <ecNumber evidence="1">3.1.3.-</ecNumber>
    </submittedName>
</protein>
<dbReference type="SUPFAM" id="SSF53254">
    <property type="entry name" value="Phosphoglycerate mutase-like"/>
    <property type="match status" value="1"/>
</dbReference>
<name>A0ABU1GZR4_9GAMM</name>
<accession>A0ABU1GZR4</accession>
<dbReference type="RefSeq" id="WP_251590278.1">
    <property type="nucleotide sequence ID" value="NZ_JAMLJI010000001.1"/>
</dbReference>
<comment type="caution">
    <text evidence="1">The sequence shown here is derived from an EMBL/GenBank/DDBJ whole genome shotgun (WGS) entry which is preliminary data.</text>
</comment>
<dbReference type="Pfam" id="PF00300">
    <property type="entry name" value="His_Phos_1"/>
    <property type="match status" value="1"/>
</dbReference>
<evidence type="ECO:0000313" key="2">
    <source>
        <dbReference type="Proteomes" id="UP001269375"/>
    </source>
</evidence>
<dbReference type="InterPro" id="IPR050275">
    <property type="entry name" value="PGM_Phosphatase"/>
</dbReference>
<dbReference type="CDD" id="cd07067">
    <property type="entry name" value="HP_PGM_like"/>
    <property type="match status" value="1"/>
</dbReference>
<dbReference type="GO" id="GO:0016787">
    <property type="term" value="F:hydrolase activity"/>
    <property type="evidence" value="ECO:0007669"/>
    <property type="project" value="UniProtKB-KW"/>
</dbReference>
<keyword evidence="1" id="KW-0378">Hydrolase</keyword>
<dbReference type="Gene3D" id="3.40.50.1240">
    <property type="entry name" value="Phosphoglycerate mutase-like"/>
    <property type="match status" value="1"/>
</dbReference>
<dbReference type="PANTHER" id="PTHR48100:SF1">
    <property type="entry name" value="HISTIDINE PHOSPHATASE FAMILY PROTEIN-RELATED"/>
    <property type="match status" value="1"/>
</dbReference>
<dbReference type="PANTHER" id="PTHR48100">
    <property type="entry name" value="BROAD-SPECIFICITY PHOSPHATASE YOR283W-RELATED"/>
    <property type="match status" value="1"/>
</dbReference>
<keyword evidence="2" id="KW-1185">Reference proteome</keyword>
<dbReference type="SMART" id="SM00855">
    <property type="entry name" value="PGAM"/>
    <property type="match status" value="1"/>
</dbReference>
<dbReference type="Proteomes" id="UP001269375">
    <property type="component" value="Unassembled WGS sequence"/>
</dbReference>
<sequence length="213" mass="23508">MSATIIDFVRHGACEGGPMLRGRTDVELSAEGTRQIEAVLGWLPTPTHVISSPLKRCRRMGERLAETAGVELDVDARWAEMDFGDWDGRPVAELYEQDPDHLARFWAAPALAGPPGGETLSAFEQRVGEALKDRLMCHERHTVVMTHGGVIRAVLQQVLGMNHDAGAYVHRLDVPYASVARVRVDHDEAVPRLRLLHHGVVQAPFALPDALNY</sequence>
<dbReference type="EC" id="3.1.3.-" evidence="1"/>
<gene>
    <name evidence="1" type="ORF">QC825_11950</name>
</gene>
<dbReference type="InterPro" id="IPR029033">
    <property type="entry name" value="His_PPase_superfam"/>
</dbReference>
<dbReference type="EMBL" id="JARWAO010000006">
    <property type="protein sequence ID" value="MDR5896788.1"/>
    <property type="molecule type" value="Genomic_DNA"/>
</dbReference>
<organism evidence="1 2">
    <name type="scientific">Larsenimonas suaedae</name>
    <dbReference type="NCBI Taxonomy" id="1851019"/>
    <lineage>
        <taxon>Bacteria</taxon>
        <taxon>Pseudomonadati</taxon>
        <taxon>Pseudomonadota</taxon>
        <taxon>Gammaproteobacteria</taxon>
        <taxon>Oceanospirillales</taxon>
        <taxon>Halomonadaceae</taxon>
        <taxon>Larsenimonas</taxon>
    </lineage>
</organism>
<evidence type="ECO:0000313" key="1">
    <source>
        <dbReference type="EMBL" id="MDR5896788.1"/>
    </source>
</evidence>